<feature type="compositionally biased region" description="Polar residues" evidence="1">
    <location>
        <begin position="265"/>
        <end position="274"/>
    </location>
</feature>
<feature type="compositionally biased region" description="Basic and acidic residues" evidence="1">
    <location>
        <begin position="653"/>
        <end position="673"/>
    </location>
</feature>
<feature type="compositionally biased region" description="Basic and acidic residues" evidence="1">
    <location>
        <begin position="791"/>
        <end position="828"/>
    </location>
</feature>
<organism evidence="2 3">
    <name type="scientific">Orbilia javanica</name>
    <dbReference type="NCBI Taxonomy" id="47235"/>
    <lineage>
        <taxon>Eukaryota</taxon>
        <taxon>Fungi</taxon>
        <taxon>Dikarya</taxon>
        <taxon>Ascomycota</taxon>
        <taxon>Pezizomycotina</taxon>
        <taxon>Orbiliomycetes</taxon>
        <taxon>Orbiliales</taxon>
        <taxon>Orbiliaceae</taxon>
        <taxon>Orbilia</taxon>
    </lineage>
</organism>
<feature type="region of interest" description="Disordered" evidence="1">
    <location>
        <begin position="1219"/>
        <end position="1322"/>
    </location>
</feature>
<feature type="compositionally biased region" description="Low complexity" evidence="1">
    <location>
        <begin position="1015"/>
        <end position="1026"/>
    </location>
</feature>
<feature type="region of interest" description="Disordered" evidence="1">
    <location>
        <begin position="122"/>
        <end position="147"/>
    </location>
</feature>
<keyword evidence="3" id="KW-1185">Reference proteome</keyword>
<feature type="compositionally biased region" description="Polar residues" evidence="1">
    <location>
        <begin position="476"/>
        <end position="496"/>
    </location>
</feature>
<protein>
    <submittedName>
        <fullName evidence="2">Uncharacterized protein</fullName>
    </submittedName>
</protein>
<proteinExistence type="predicted"/>
<sequence>MHRLLTKKHRDDEQPKAQNKLRSFKRNKSQPPPASRPQVDLTQALPPTDDFRISLMMPNLEKRFSVLREGEDQEGAGAGGMGAGALASGTLFKNDKDVEFAKPTAAGLTDITEVASIRSGSRAEGSFDLPGRAAQTEDYSGSIMDRPRQGEGNVLFGGRQKVFRVNTVAAGSDDVEDSPLSPIGRGRIGGRALYTDDLPSHSGFRKGSTVDRESPRSQSPPPSNYNLDRNTQSSTNSGPGSLTRSSTAATSTSSNSRNFTPNTPVNAMNSTTLSKPRKLIYEQALDRDNSEREQNQLENHLENHKLAIMAQKRAGSTSPHPYSEEDEKRRAMSPPVRSFARPFSPPRHEDPEPRGRPDISQNNLRPQIPTLRTSESSPALITSKTQANEVPFSFGFEQSGSPNTISPRLETAVSNHGLPTPRPESDEYHDSQLPITATGPTPSPSPLAEKYSAGPGISRDSEFTFDDPHRAKPASRRSSISELSQRPQQGPQTTFYDVSDSERDINDGASSVYDDDDDPYIPFEQPLANHIPASSPPHKPQRHIVPAFPSEKQMLSLQSTTQASHDLTPLHDSDSPTLPPNAGLSNMIRQHLRSDSGISSIYAPSMHGKISEPHPEPPSLAQALATWNQDQYQDQYPDYDEEAPFQPETSQIEIHEPKPKLSLADLRKKEAEGKGLQVERPAATLKSIPMERNRSDNTLSTGDDETDEWRTQLEEKKKMLQQRLQEHSGRNSPAPGFADSTEDLPKNSILKPGMLGNMLKGKGSPASTGKEESKALKMLGISPLLNQSKESFGRREDEEEVALDRSEERLRPMQSRPDMHQAHSDARSRGPGPMPGQRPHPSYGQGPPGPGRPYPPHHGPGPHNQPHSNGPRNFLPMAAPPQNNPRKGAGHIPIEAGMPPASNMHREFVEQGRGGQRQGPGMPPHMQHRSPPPSRGYEAMGRSEFRPPHDRQEGRGPPPQGGRPRTRSNAQPPPNEFLHKSPSHSKGQMRQRPSEEDLRGRQRGPPPRMPGVNDMSGVMTTVTTGTAPLPLNIDKKPQANKGKQVDPVQQREPQSRAEGKATEPASRSQRPGNLTIPSSTEVSQSRFSTEDSPQGSSFVGRFRSNSKSNKITSMAIFEQENASQPSLPSPPKLPQTAPSSISKSPLTVSPGSAQTLAELTGSDGANPAFQKTGAPAASVRDGKRPRIRKADISEPTLLHTTSQMPVSNLIDAGSKVYHRVLPPGLSDSPQMRQRSGSDESASRVPRGAAMPTQGQRTSDPDNERTRVLRKAASDGSSLRERAASSGRHRPAMPSPMPFFGTDGRPLNAAPHPFPNNAPAGMI</sequence>
<feature type="compositionally biased region" description="Polar residues" evidence="1">
    <location>
        <begin position="359"/>
        <end position="379"/>
    </location>
</feature>
<name>A0AAN8R8Z9_9PEZI</name>
<feature type="compositionally biased region" description="Low complexity" evidence="1">
    <location>
        <begin position="243"/>
        <end position="264"/>
    </location>
</feature>
<accession>A0AAN8R8Z9</accession>
<gene>
    <name evidence="2" type="ORF">TWF718_002665</name>
</gene>
<feature type="region of interest" description="Disordered" evidence="1">
    <location>
        <begin position="393"/>
        <end position="584"/>
    </location>
</feature>
<feature type="compositionally biased region" description="Polar residues" evidence="1">
    <location>
        <begin position="1136"/>
        <end position="1157"/>
    </location>
</feature>
<feature type="region of interest" description="Disordered" evidence="1">
    <location>
        <begin position="309"/>
        <end position="379"/>
    </location>
</feature>
<evidence type="ECO:0000313" key="2">
    <source>
        <dbReference type="EMBL" id="KAK6332131.1"/>
    </source>
</evidence>
<feature type="compositionally biased region" description="Low complexity" evidence="1">
    <location>
        <begin position="1307"/>
        <end position="1322"/>
    </location>
</feature>
<dbReference type="EMBL" id="JAVHNR010000010">
    <property type="protein sequence ID" value="KAK6332131.1"/>
    <property type="molecule type" value="Genomic_DNA"/>
</dbReference>
<comment type="caution">
    <text evidence="2">The sequence shown here is derived from an EMBL/GenBank/DDBJ whole genome shotgun (WGS) entry which is preliminary data.</text>
</comment>
<evidence type="ECO:0000256" key="1">
    <source>
        <dbReference type="SAM" id="MobiDB-lite"/>
    </source>
</evidence>
<feature type="compositionally biased region" description="Basic and acidic residues" evidence="1">
    <location>
        <begin position="1180"/>
        <end position="1192"/>
    </location>
</feature>
<feature type="compositionally biased region" description="Polar residues" evidence="1">
    <location>
        <begin position="224"/>
        <end position="242"/>
    </location>
</feature>
<feature type="compositionally biased region" description="Basic and acidic residues" evidence="1">
    <location>
        <begin position="459"/>
        <end position="470"/>
    </location>
</feature>
<feature type="compositionally biased region" description="Polar residues" evidence="1">
    <location>
        <begin position="553"/>
        <end position="565"/>
    </location>
</feature>
<feature type="region of interest" description="Disordered" evidence="1">
    <location>
        <begin position="171"/>
        <end position="277"/>
    </location>
</feature>
<feature type="region of interest" description="Disordered" evidence="1">
    <location>
        <begin position="1"/>
        <end position="47"/>
    </location>
</feature>
<feature type="compositionally biased region" description="Polar residues" evidence="1">
    <location>
        <begin position="396"/>
        <end position="406"/>
    </location>
</feature>
<evidence type="ECO:0000313" key="3">
    <source>
        <dbReference type="Proteomes" id="UP001313282"/>
    </source>
</evidence>
<feature type="compositionally biased region" description="Pro residues" evidence="1">
    <location>
        <begin position="847"/>
        <end position="859"/>
    </location>
</feature>
<reference evidence="2 3" key="1">
    <citation type="submission" date="2019-10" db="EMBL/GenBank/DDBJ databases">
        <authorList>
            <person name="Palmer J.M."/>
        </authorList>
    </citation>
    <scope>NUCLEOTIDE SEQUENCE [LARGE SCALE GENOMIC DNA]</scope>
    <source>
        <strain evidence="2 3">TWF718</strain>
    </source>
</reference>
<feature type="compositionally biased region" description="Basic and acidic residues" evidence="1">
    <location>
        <begin position="708"/>
        <end position="729"/>
    </location>
</feature>
<feature type="region of interest" description="Disordered" evidence="1">
    <location>
        <begin position="599"/>
        <end position="1206"/>
    </location>
</feature>
<feature type="compositionally biased region" description="Polar residues" evidence="1">
    <location>
        <begin position="1065"/>
        <end position="1112"/>
    </location>
</feature>
<feature type="compositionally biased region" description="Basic and acidic residues" evidence="1">
    <location>
        <begin position="941"/>
        <end position="954"/>
    </location>
</feature>
<feature type="compositionally biased region" description="Basic and acidic residues" evidence="1">
    <location>
        <begin position="346"/>
        <end position="357"/>
    </location>
</feature>
<feature type="compositionally biased region" description="Low complexity" evidence="1">
    <location>
        <begin position="861"/>
        <end position="871"/>
    </location>
</feature>
<dbReference type="Proteomes" id="UP001313282">
    <property type="component" value="Unassembled WGS sequence"/>
</dbReference>